<dbReference type="PANTHER" id="PTHR35568:SF1">
    <property type="entry name" value="TRANSCRIPTIONAL REGULATOR DAUR"/>
    <property type="match status" value="1"/>
</dbReference>
<dbReference type="PANTHER" id="PTHR35568">
    <property type="entry name" value="TRANSCRIPTIONAL REGULATOR DAUR"/>
    <property type="match status" value="1"/>
</dbReference>
<evidence type="ECO:0000259" key="1">
    <source>
        <dbReference type="Pfam" id="PF08348"/>
    </source>
</evidence>
<dbReference type="AlphaFoldDB" id="A0A087BTT4"/>
<dbReference type="eggNOG" id="COG2964">
    <property type="taxonomic scope" value="Bacteria"/>
</dbReference>
<name>A0A087BTT4_9BIFI</name>
<proteinExistence type="predicted"/>
<keyword evidence="4" id="KW-1185">Reference proteome</keyword>
<dbReference type="EMBL" id="JGZE01000025">
    <property type="protein sequence ID" value="KFI74434.1"/>
    <property type="molecule type" value="Genomic_DNA"/>
</dbReference>
<accession>A0A087BTT4</accession>
<protein>
    <submittedName>
        <fullName evidence="3">Transcriptional regulator</fullName>
    </submittedName>
</protein>
<feature type="domain" description="YheO-like" evidence="1">
    <location>
        <begin position="50"/>
        <end position="160"/>
    </location>
</feature>
<dbReference type="Pfam" id="PF13309">
    <property type="entry name" value="HTH_22"/>
    <property type="match status" value="1"/>
</dbReference>
<organism evidence="3 4">
    <name type="scientific">Bifidobacterium mongoliense DSM 21395</name>
    <dbReference type="NCBI Taxonomy" id="1437603"/>
    <lineage>
        <taxon>Bacteria</taxon>
        <taxon>Bacillati</taxon>
        <taxon>Actinomycetota</taxon>
        <taxon>Actinomycetes</taxon>
        <taxon>Bifidobacteriales</taxon>
        <taxon>Bifidobacteriaceae</taxon>
        <taxon>Bifidobacterium</taxon>
    </lineage>
</organism>
<dbReference type="InterPro" id="IPR039446">
    <property type="entry name" value="DauR-like"/>
</dbReference>
<evidence type="ECO:0000259" key="2">
    <source>
        <dbReference type="Pfam" id="PF13309"/>
    </source>
</evidence>
<sequence>MEDEYDKTRRNRRQLHLPAAENPKYDEIMALKKTRALPRETLRNDREYVRSFISLVDFLGAVLGPRTEVVLHDVSDADQSVIAIANGDVSGRKPGSPATDLMLTIMRDGIANDTNYIVGYEGRTTTGNGSLFSSTYFIRHEGRIVGMLCINTDRTPILSFRHAVDRLMEAYFPEGEPPASVNVKEENLITSVEDIPDEVIAQASGESGILVTRFSTEQRLAVIRTLNERGFFNFKGAISNVAKRLGISESTTYRYLRMVMNN</sequence>
<reference evidence="3 4" key="1">
    <citation type="submission" date="2014-03" db="EMBL/GenBank/DDBJ databases">
        <title>Genomics of Bifidobacteria.</title>
        <authorList>
            <person name="Ventura M."/>
            <person name="Milani C."/>
            <person name="Lugli G.A."/>
        </authorList>
    </citation>
    <scope>NUCLEOTIDE SEQUENCE [LARGE SCALE GENOMIC DNA]</scope>
    <source>
        <strain evidence="3 4">DSM 21395</strain>
    </source>
</reference>
<evidence type="ECO:0000313" key="3">
    <source>
        <dbReference type="EMBL" id="KFI74434.1"/>
    </source>
</evidence>
<dbReference type="Pfam" id="PF08348">
    <property type="entry name" value="PAS_6"/>
    <property type="match status" value="1"/>
</dbReference>
<feature type="domain" description="Transcriptional regulator DauR-like HTH" evidence="2">
    <location>
        <begin position="197"/>
        <end position="257"/>
    </location>
</feature>
<dbReference type="GeneID" id="93095168"/>
<evidence type="ECO:0000313" key="4">
    <source>
        <dbReference type="Proteomes" id="UP000029082"/>
    </source>
</evidence>
<dbReference type="InterPro" id="IPR039445">
    <property type="entry name" value="DauR-like_HTH"/>
</dbReference>
<dbReference type="RefSeq" id="WP_202805465.1">
    <property type="nucleotide sequence ID" value="NZ_JDUO01000034.1"/>
</dbReference>
<dbReference type="InterPro" id="IPR013559">
    <property type="entry name" value="YheO"/>
</dbReference>
<comment type="caution">
    <text evidence="3">The sequence shown here is derived from an EMBL/GenBank/DDBJ whole genome shotgun (WGS) entry which is preliminary data.</text>
</comment>
<gene>
    <name evidence="3" type="ORF">BMON_1825</name>
</gene>
<dbReference type="Proteomes" id="UP000029082">
    <property type="component" value="Unassembled WGS sequence"/>
</dbReference>